<dbReference type="OrthoDB" id="10251809at2759"/>
<feature type="compositionally biased region" description="Low complexity" evidence="1">
    <location>
        <begin position="537"/>
        <end position="549"/>
    </location>
</feature>
<dbReference type="Pfam" id="PF24681">
    <property type="entry name" value="Kelch_KLHDC2_KLHL20_DRC7"/>
    <property type="match status" value="1"/>
</dbReference>
<feature type="compositionally biased region" description="Low complexity" evidence="1">
    <location>
        <begin position="351"/>
        <end position="374"/>
    </location>
</feature>
<name>A0A9P6PPJ8_9FUNG</name>
<comment type="caution">
    <text evidence="4">The sequence shown here is derived from an EMBL/GenBank/DDBJ whole genome shotgun (WGS) entry which is preliminary data.</text>
</comment>
<proteinExistence type="predicted"/>
<feature type="region of interest" description="Disordered" evidence="1">
    <location>
        <begin position="514"/>
        <end position="599"/>
    </location>
</feature>
<dbReference type="PANTHER" id="PTHR23244">
    <property type="entry name" value="KELCH REPEAT DOMAIN"/>
    <property type="match status" value="1"/>
</dbReference>
<evidence type="ECO:0000256" key="1">
    <source>
        <dbReference type="SAM" id="MobiDB-lite"/>
    </source>
</evidence>
<keyword evidence="2" id="KW-0812">Transmembrane</keyword>
<feature type="signal peptide" evidence="3">
    <location>
        <begin position="1"/>
        <end position="21"/>
    </location>
</feature>
<dbReference type="Gene3D" id="2.120.10.80">
    <property type="entry name" value="Kelch-type beta propeller"/>
    <property type="match status" value="1"/>
</dbReference>
<sequence>MKTQFLRKSLLFVAVATISTAQQGPVAPRPVAKASYAKHHNKLYVYGGRETQEVGSGQFFVLDLSKQWKSAQPAWSKLKDGPVIPNTGAVVSQDGKILMAMAIGKPTRPQQFIFEQDSWTNSSEEFYIWNNQSPVMLKTDGSVLFQVGVEGPTVMEQRNITRFYSFESDSTWGAAFPYPTTHFTYLPRGSHKAVWSDYLESAVFYGGSNMMIRGTEPYSPDMLKLYHPRSKEWTWKPTKGHNAHYFSHCVAITDDGKKLFVYGGDSTEPRDDFAMLDLETLQWSKPVQKGPGRENTVCAVAGDYFLLWGGEVPGNNTSTIYDAGQSSTPVFIYQISTQQWVEDYTPSDFYTSPLPTSSTPSTPSTSSTSPTSSPRGENDPPGSEDGSESTFNAGYLASGAAGALIAIIIGGLFVWKRKRQRTKHSLHQDNVSVDDYPKSFAADGKHDDQMDDASRMTEKHQMTIFRAPQEGRNGDIGASMSATVPAPAPHYPSWGANFDGTYAFDLSQVNHARSGCRSTSRSNPASSPSPPKWPVEPASTPAYSSSPPSDLRMSRQARNPQGLGHHNVPRQNQEQSPVPGGRRSKERPGPQWHSRQQDH</sequence>
<protein>
    <recommendedName>
        <fullName evidence="6">Kelch repeat-containing protein</fullName>
    </recommendedName>
</protein>
<evidence type="ECO:0008006" key="6">
    <source>
        <dbReference type="Google" id="ProtNLM"/>
    </source>
</evidence>
<evidence type="ECO:0000313" key="4">
    <source>
        <dbReference type="EMBL" id="KAG0250018.1"/>
    </source>
</evidence>
<feature type="region of interest" description="Disordered" evidence="1">
    <location>
        <begin position="351"/>
        <end position="390"/>
    </location>
</feature>
<dbReference type="Proteomes" id="UP000807716">
    <property type="component" value="Unassembled WGS sequence"/>
</dbReference>
<accession>A0A9P6PPJ8</accession>
<feature type="transmembrane region" description="Helical" evidence="2">
    <location>
        <begin position="393"/>
        <end position="415"/>
    </location>
</feature>
<dbReference type="EMBL" id="JAAAJB010000909">
    <property type="protein sequence ID" value="KAG0250018.1"/>
    <property type="molecule type" value="Genomic_DNA"/>
</dbReference>
<feature type="chain" id="PRO_5040413958" description="Kelch repeat-containing protein" evidence="3">
    <location>
        <begin position="22"/>
        <end position="599"/>
    </location>
</feature>
<keyword evidence="3" id="KW-0732">Signal</keyword>
<keyword evidence="2" id="KW-1133">Transmembrane helix</keyword>
<evidence type="ECO:0000256" key="2">
    <source>
        <dbReference type="SAM" id="Phobius"/>
    </source>
</evidence>
<keyword evidence="2" id="KW-0472">Membrane</keyword>
<evidence type="ECO:0000256" key="3">
    <source>
        <dbReference type="SAM" id="SignalP"/>
    </source>
</evidence>
<gene>
    <name evidence="4" type="ORF">DFQ27_009655</name>
</gene>
<organism evidence="4 5">
    <name type="scientific">Actinomortierella ambigua</name>
    <dbReference type="NCBI Taxonomy" id="1343610"/>
    <lineage>
        <taxon>Eukaryota</taxon>
        <taxon>Fungi</taxon>
        <taxon>Fungi incertae sedis</taxon>
        <taxon>Mucoromycota</taxon>
        <taxon>Mortierellomycotina</taxon>
        <taxon>Mortierellomycetes</taxon>
        <taxon>Mortierellales</taxon>
        <taxon>Mortierellaceae</taxon>
        <taxon>Actinomortierella</taxon>
    </lineage>
</organism>
<dbReference type="SUPFAM" id="SSF117281">
    <property type="entry name" value="Kelch motif"/>
    <property type="match status" value="1"/>
</dbReference>
<dbReference type="AlphaFoldDB" id="A0A9P6PPJ8"/>
<evidence type="ECO:0000313" key="5">
    <source>
        <dbReference type="Proteomes" id="UP000807716"/>
    </source>
</evidence>
<reference evidence="4" key="1">
    <citation type="journal article" date="2020" name="Fungal Divers.">
        <title>Resolving the Mortierellaceae phylogeny through synthesis of multi-gene phylogenetics and phylogenomics.</title>
        <authorList>
            <person name="Vandepol N."/>
            <person name="Liber J."/>
            <person name="Desiro A."/>
            <person name="Na H."/>
            <person name="Kennedy M."/>
            <person name="Barry K."/>
            <person name="Grigoriev I.V."/>
            <person name="Miller A.N."/>
            <person name="O'Donnell K."/>
            <person name="Stajich J.E."/>
            <person name="Bonito G."/>
        </authorList>
    </citation>
    <scope>NUCLEOTIDE SEQUENCE</scope>
    <source>
        <strain evidence="4">BC1065</strain>
    </source>
</reference>
<keyword evidence="5" id="KW-1185">Reference proteome</keyword>
<dbReference type="InterPro" id="IPR015915">
    <property type="entry name" value="Kelch-typ_b-propeller"/>
</dbReference>